<keyword evidence="1" id="KW-1133">Transmembrane helix</keyword>
<evidence type="ECO:0000313" key="3">
    <source>
        <dbReference type="Proteomes" id="UP000050360"/>
    </source>
</evidence>
<protein>
    <submittedName>
        <fullName evidence="2">Uncharacterized protein</fullName>
    </submittedName>
</protein>
<dbReference type="Proteomes" id="UP000050360">
    <property type="component" value="Unassembled WGS sequence"/>
</dbReference>
<keyword evidence="1" id="KW-0812">Transmembrane</keyword>
<name>A0A0P7ZK53_9EURY</name>
<gene>
    <name evidence="2" type="ORF">MPEBLZ_01096</name>
</gene>
<evidence type="ECO:0000313" key="2">
    <source>
        <dbReference type="EMBL" id="KPQ44340.1"/>
    </source>
</evidence>
<feature type="transmembrane region" description="Helical" evidence="1">
    <location>
        <begin position="18"/>
        <end position="35"/>
    </location>
</feature>
<feature type="transmembrane region" description="Helical" evidence="1">
    <location>
        <begin position="56"/>
        <end position="74"/>
    </location>
</feature>
<evidence type="ECO:0000256" key="1">
    <source>
        <dbReference type="SAM" id="Phobius"/>
    </source>
</evidence>
<reference evidence="2 3" key="1">
    <citation type="submission" date="2015-09" db="EMBL/GenBank/DDBJ databases">
        <title>A metagenomics-based metabolic model of nitrate-dependent anaerobic oxidation of methane by Methanoperedens-like archaea.</title>
        <authorList>
            <person name="Arshad A."/>
            <person name="Speth D.R."/>
            <person name="De Graaf R.M."/>
            <person name="Op Den Camp H.J."/>
            <person name="Jetten M.S."/>
            <person name="Welte C.U."/>
        </authorList>
    </citation>
    <scope>NUCLEOTIDE SEQUENCE [LARGE SCALE GENOMIC DNA]</scope>
</reference>
<dbReference type="AlphaFoldDB" id="A0A0P7ZK53"/>
<dbReference type="EMBL" id="LKCM01000099">
    <property type="protein sequence ID" value="KPQ44340.1"/>
    <property type="molecule type" value="Genomic_DNA"/>
</dbReference>
<keyword evidence="1" id="KW-0472">Membrane</keyword>
<proteinExistence type="predicted"/>
<comment type="caution">
    <text evidence="2">The sequence shown here is derived from an EMBL/GenBank/DDBJ whole genome shotgun (WGS) entry which is preliminary data.</text>
</comment>
<accession>A0A0P7ZK53</accession>
<organism evidence="2 3">
    <name type="scientific">Candidatus Methanoperedens nitratireducens</name>
    <dbReference type="NCBI Taxonomy" id="1392998"/>
    <lineage>
        <taxon>Archaea</taxon>
        <taxon>Methanobacteriati</taxon>
        <taxon>Methanobacteriota</taxon>
        <taxon>Stenosarchaea group</taxon>
        <taxon>Methanomicrobia</taxon>
        <taxon>Methanosarcinales</taxon>
        <taxon>ANME-2 cluster</taxon>
        <taxon>Candidatus Methanoperedentaceae</taxon>
        <taxon>Candidatus Methanoperedens</taxon>
    </lineage>
</organism>
<sequence length="125" mass="14702">MHNSNEIMIYKIIDSLTYTLYLFFIFLSIQIFFLWKEIDKKLVQSIITGPFLRKNCLYLLFGIFFIFSDLSEGIKQFDASSGVLEVLTPLTLVLVSYEWYSKLRPMVCKLLPEELTNFKECSPFT</sequence>